<evidence type="ECO:0000313" key="2">
    <source>
        <dbReference type="EMBL" id="KAI5417300.1"/>
    </source>
</evidence>
<protein>
    <submittedName>
        <fullName evidence="2">Uncharacterized protein</fullName>
    </submittedName>
</protein>
<dbReference type="PANTHER" id="PTHR37610">
    <property type="entry name" value="CCHC-TYPE DOMAIN-CONTAINING PROTEIN"/>
    <property type="match status" value="1"/>
</dbReference>
<feature type="region of interest" description="Disordered" evidence="1">
    <location>
        <begin position="71"/>
        <end position="97"/>
    </location>
</feature>
<dbReference type="Gramene" id="Psat04G0205800-T1">
    <property type="protein sequence ID" value="KAI5417300.1"/>
    <property type="gene ID" value="KIW84_042058"/>
</dbReference>
<evidence type="ECO:0000256" key="1">
    <source>
        <dbReference type="SAM" id="MobiDB-lite"/>
    </source>
</evidence>
<dbReference type="Proteomes" id="UP001058974">
    <property type="component" value="Chromosome 4"/>
</dbReference>
<gene>
    <name evidence="2" type="ORF">KIW84_042058</name>
</gene>
<dbReference type="AlphaFoldDB" id="A0A9D4XDD7"/>
<comment type="caution">
    <text evidence="2">The sequence shown here is derived from an EMBL/GenBank/DDBJ whole genome shotgun (WGS) entry which is preliminary data.</text>
</comment>
<dbReference type="PANTHER" id="PTHR37610:SF40">
    <property type="entry name" value="OS01G0909600 PROTEIN"/>
    <property type="match status" value="1"/>
</dbReference>
<evidence type="ECO:0000313" key="3">
    <source>
        <dbReference type="Proteomes" id="UP001058974"/>
    </source>
</evidence>
<keyword evidence="3" id="KW-1185">Reference proteome</keyword>
<accession>A0A9D4XDD7</accession>
<organism evidence="2 3">
    <name type="scientific">Pisum sativum</name>
    <name type="common">Garden pea</name>
    <name type="synonym">Lathyrus oleraceus</name>
    <dbReference type="NCBI Taxonomy" id="3888"/>
    <lineage>
        <taxon>Eukaryota</taxon>
        <taxon>Viridiplantae</taxon>
        <taxon>Streptophyta</taxon>
        <taxon>Embryophyta</taxon>
        <taxon>Tracheophyta</taxon>
        <taxon>Spermatophyta</taxon>
        <taxon>Magnoliopsida</taxon>
        <taxon>eudicotyledons</taxon>
        <taxon>Gunneridae</taxon>
        <taxon>Pentapetalae</taxon>
        <taxon>rosids</taxon>
        <taxon>fabids</taxon>
        <taxon>Fabales</taxon>
        <taxon>Fabaceae</taxon>
        <taxon>Papilionoideae</taxon>
        <taxon>50 kb inversion clade</taxon>
        <taxon>NPAAA clade</taxon>
        <taxon>Hologalegina</taxon>
        <taxon>IRL clade</taxon>
        <taxon>Fabeae</taxon>
        <taxon>Lathyrus</taxon>
    </lineage>
</organism>
<reference evidence="2 3" key="1">
    <citation type="journal article" date="2022" name="Nat. Genet.">
        <title>Improved pea reference genome and pan-genome highlight genomic features and evolutionary characteristics.</title>
        <authorList>
            <person name="Yang T."/>
            <person name="Liu R."/>
            <person name="Luo Y."/>
            <person name="Hu S."/>
            <person name="Wang D."/>
            <person name="Wang C."/>
            <person name="Pandey M.K."/>
            <person name="Ge S."/>
            <person name="Xu Q."/>
            <person name="Li N."/>
            <person name="Li G."/>
            <person name="Huang Y."/>
            <person name="Saxena R.K."/>
            <person name="Ji Y."/>
            <person name="Li M."/>
            <person name="Yan X."/>
            <person name="He Y."/>
            <person name="Liu Y."/>
            <person name="Wang X."/>
            <person name="Xiang C."/>
            <person name="Varshney R.K."/>
            <person name="Ding H."/>
            <person name="Gao S."/>
            <person name="Zong X."/>
        </authorList>
    </citation>
    <scope>NUCLEOTIDE SEQUENCE [LARGE SCALE GENOMIC DNA]</scope>
    <source>
        <strain evidence="2 3">cv. Zhongwan 6</strain>
    </source>
</reference>
<proteinExistence type="predicted"/>
<dbReference type="EMBL" id="JAMSHJ010000004">
    <property type="protein sequence ID" value="KAI5417300.1"/>
    <property type="molecule type" value="Genomic_DNA"/>
</dbReference>
<sequence>MSSQKRALGVKNKLEFVDGSIEFLDEYDLNYAQWECCNHIIHSWIINSKHGYLNFNKNKSSISASQFEINTYTQPNDGPRDLSSTNNQTPLSQAQYE</sequence>
<name>A0A9D4XDD7_PEA</name>